<organism evidence="11">
    <name type="scientific">Arion vulgaris</name>
    <dbReference type="NCBI Taxonomy" id="1028688"/>
    <lineage>
        <taxon>Eukaryota</taxon>
        <taxon>Metazoa</taxon>
        <taxon>Spiralia</taxon>
        <taxon>Lophotrochozoa</taxon>
        <taxon>Mollusca</taxon>
        <taxon>Gastropoda</taxon>
        <taxon>Heterobranchia</taxon>
        <taxon>Euthyneura</taxon>
        <taxon>Panpulmonata</taxon>
        <taxon>Eupulmonata</taxon>
        <taxon>Stylommatophora</taxon>
        <taxon>Helicina</taxon>
        <taxon>Arionoidea</taxon>
        <taxon>Arionidae</taxon>
        <taxon>Arion</taxon>
    </lineage>
</organism>
<dbReference type="PANTHER" id="PTHR24223">
    <property type="entry name" value="ATP-BINDING CASSETTE SUB-FAMILY C"/>
    <property type="match status" value="1"/>
</dbReference>
<dbReference type="FunFam" id="3.40.50.300:FF:000074">
    <property type="entry name" value="Multidrug resistance-associated protein 5 isoform 1"/>
    <property type="match status" value="1"/>
</dbReference>
<sequence length="309" mass="33972">LAVTYALRVSSEMNIFTIVFGDLETHIVSVERIREFSVINSEASWTSPVDGETVDDQWPSRGAIQIVNYSTRYRDGLDLVLKGLSCNINGGEKVGIVGRTGAGKSSMVLSLFRLIEAAGGQVIIDGVDVSKIGLHALRRKLTILPQDPVLFAGSLRMNLDPFFEKSDSELWTALEHSHLKSFVESLPNKLEHEVGEGGENMSMGQRQLVCLARTLLRKTKILILDEATAAVDMETDDLIQKTIRTEFSGCTILTIAHRLNTVMDYDRILVLDAGLVAEFDSPQNLLANPNSIFYSMASQSGLVPQDSTQ</sequence>
<keyword evidence="6" id="KW-0547">Nucleotide-binding</keyword>
<evidence type="ECO:0000256" key="9">
    <source>
        <dbReference type="ARBA" id="ARBA00023136"/>
    </source>
</evidence>
<evidence type="ECO:0000256" key="5">
    <source>
        <dbReference type="ARBA" id="ARBA00022737"/>
    </source>
</evidence>
<feature type="domain" description="ABC transporter" evidence="10">
    <location>
        <begin position="64"/>
        <end position="298"/>
    </location>
</feature>
<dbReference type="GO" id="GO:0042626">
    <property type="term" value="F:ATPase-coupled transmembrane transporter activity"/>
    <property type="evidence" value="ECO:0007669"/>
    <property type="project" value="TreeGrafter"/>
</dbReference>
<feature type="non-terminal residue" evidence="11">
    <location>
        <position position="1"/>
    </location>
</feature>
<evidence type="ECO:0000256" key="6">
    <source>
        <dbReference type="ARBA" id="ARBA00022741"/>
    </source>
</evidence>
<dbReference type="InterPro" id="IPR027417">
    <property type="entry name" value="P-loop_NTPase"/>
</dbReference>
<evidence type="ECO:0000313" key="11">
    <source>
        <dbReference type="EMBL" id="CEK82898.1"/>
    </source>
</evidence>
<dbReference type="SMART" id="SM00382">
    <property type="entry name" value="AAA"/>
    <property type="match status" value="1"/>
</dbReference>
<dbReference type="GO" id="GO:0005774">
    <property type="term" value="C:vacuolar membrane"/>
    <property type="evidence" value="ECO:0007669"/>
    <property type="project" value="UniProtKB-SubCell"/>
</dbReference>
<dbReference type="GO" id="GO:0005524">
    <property type="term" value="F:ATP binding"/>
    <property type="evidence" value="ECO:0007669"/>
    <property type="project" value="UniProtKB-KW"/>
</dbReference>
<dbReference type="Pfam" id="PF00005">
    <property type="entry name" value="ABC_tran"/>
    <property type="match status" value="1"/>
</dbReference>
<comment type="similarity">
    <text evidence="2">Belongs to the ABC transporter superfamily. ABCC family. Conjugate transporter (TC 3.A.1.208) subfamily.</text>
</comment>
<protein>
    <recommendedName>
        <fullName evidence="10">ABC transporter domain-containing protein</fullName>
    </recommendedName>
</protein>
<evidence type="ECO:0000256" key="4">
    <source>
        <dbReference type="ARBA" id="ARBA00022692"/>
    </source>
</evidence>
<dbReference type="InterPro" id="IPR050173">
    <property type="entry name" value="ABC_transporter_C-like"/>
</dbReference>
<keyword evidence="5" id="KW-0677">Repeat</keyword>
<proteinExistence type="inferred from homology"/>
<dbReference type="EMBL" id="HACG01036033">
    <property type="protein sequence ID" value="CEK82898.1"/>
    <property type="molecule type" value="Transcribed_RNA"/>
</dbReference>
<dbReference type="Gene3D" id="3.40.50.300">
    <property type="entry name" value="P-loop containing nucleotide triphosphate hydrolases"/>
    <property type="match status" value="1"/>
</dbReference>
<comment type="subcellular location">
    <subcellularLocation>
        <location evidence="1">Vacuole membrane</location>
        <topology evidence="1">Multi-pass membrane protein</topology>
    </subcellularLocation>
</comment>
<dbReference type="InterPro" id="IPR003593">
    <property type="entry name" value="AAA+_ATPase"/>
</dbReference>
<evidence type="ECO:0000259" key="10">
    <source>
        <dbReference type="PROSITE" id="PS50893"/>
    </source>
</evidence>
<evidence type="ECO:0000256" key="3">
    <source>
        <dbReference type="ARBA" id="ARBA00022448"/>
    </source>
</evidence>
<keyword evidence="4" id="KW-0812">Transmembrane</keyword>
<dbReference type="SUPFAM" id="SSF52540">
    <property type="entry name" value="P-loop containing nucleoside triphosphate hydrolases"/>
    <property type="match status" value="1"/>
</dbReference>
<keyword evidence="7" id="KW-0067">ATP-binding</keyword>
<dbReference type="PANTHER" id="PTHR24223:SF443">
    <property type="entry name" value="MULTIDRUG-RESISTANCE LIKE PROTEIN 1, ISOFORM I"/>
    <property type="match status" value="1"/>
</dbReference>
<dbReference type="CDD" id="cd03244">
    <property type="entry name" value="ABCC_MRP_domain2"/>
    <property type="match status" value="1"/>
</dbReference>
<accession>A0A0B7APX2</accession>
<evidence type="ECO:0000256" key="2">
    <source>
        <dbReference type="ARBA" id="ARBA00009726"/>
    </source>
</evidence>
<dbReference type="GO" id="GO:0016887">
    <property type="term" value="F:ATP hydrolysis activity"/>
    <property type="evidence" value="ECO:0007669"/>
    <property type="project" value="InterPro"/>
</dbReference>
<evidence type="ECO:0000256" key="7">
    <source>
        <dbReference type="ARBA" id="ARBA00022840"/>
    </source>
</evidence>
<keyword evidence="9" id="KW-0472">Membrane</keyword>
<dbReference type="AlphaFoldDB" id="A0A0B7APX2"/>
<gene>
    <name evidence="11" type="primary">ORF134125</name>
</gene>
<keyword evidence="3" id="KW-0813">Transport</keyword>
<name>A0A0B7APX2_9EUPU</name>
<keyword evidence="8" id="KW-1133">Transmembrane helix</keyword>
<dbReference type="PROSITE" id="PS50893">
    <property type="entry name" value="ABC_TRANSPORTER_2"/>
    <property type="match status" value="1"/>
</dbReference>
<reference evidence="11" key="1">
    <citation type="submission" date="2014-12" db="EMBL/GenBank/DDBJ databases">
        <title>Insight into the proteome of Arion vulgaris.</title>
        <authorList>
            <person name="Aradska J."/>
            <person name="Bulat T."/>
            <person name="Smidak R."/>
            <person name="Sarate P."/>
            <person name="Gangsoo J."/>
            <person name="Sialana F."/>
            <person name="Bilban M."/>
            <person name="Lubec G."/>
        </authorList>
    </citation>
    <scope>NUCLEOTIDE SEQUENCE</scope>
    <source>
        <tissue evidence="11">Skin</tissue>
    </source>
</reference>
<evidence type="ECO:0000256" key="1">
    <source>
        <dbReference type="ARBA" id="ARBA00004128"/>
    </source>
</evidence>
<evidence type="ECO:0000256" key="8">
    <source>
        <dbReference type="ARBA" id="ARBA00022989"/>
    </source>
</evidence>
<dbReference type="InterPro" id="IPR003439">
    <property type="entry name" value="ABC_transporter-like_ATP-bd"/>
</dbReference>